<reference evidence="2" key="1">
    <citation type="submission" date="2013-04" db="UniProtKB">
        <authorList>
            <consortium name="EnsemblPlants"/>
        </authorList>
    </citation>
    <scope>IDENTIFICATION</scope>
</reference>
<accession>J3LGS5</accession>
<keyword evidence="3" id="KW-1185">Reference proteome</keyword>
<feature type="region of interest" description="Disordered" evidence="1">
    <location>
        <begin position="1"/>
        <end position="49"/>
    </location>
</feature>
<organism evidence="2">
    <name type="scientific">Oryza brachyantha</name>
    <name type="common">malo sina</name>
    <dbReference type="NCBI Taxonomy" id="4533"/>
    <lineage>
        <taxon>Eukaryota</taxon>
        <taxon>Viridiplantae</taxon>
        <taxon>Streptophyta</taxon>
        <taxon>Embryophyta</taxon>
        <taxon>Tracheophyta</taxon>
        <taxon>Spermatophyta</taxon>
        <taxon>Magnoliopsida</taxon>
        <taxon>Liliopsida</taxon>
        <taxon>Poales</taxon>
        <taxon>Poaceae</taxon>
        <taxon>BOP clade</taxon>
        <taxon>Oryzoideae</taxon>
        <taxon>Oryzeae</taxon>
        <taxon>Oryzinae</taxon>
        <taxon>Oryza</taxon>
    </lineage>
</organism>
<protein>
    <submittedName>
        <fullName evidence="2">Uncharacterized protein</fullName>
    </submittedName>
</protein>
<evidence type="ECO:0000313" key="3">
    <source>
        <dbReference type="Proteomes" id="UP000006038"/>
    </source>
</evidence>
<evidence type="ECO:0000256" key="1">
    <source>
        <dbReference type="SAM" id="MobiDB-lite"/>
    </source>
</evidence>
<name>J3LGS5_ORYBR</name>
<dbReference type="Proteomes" id="UP000006038">
    <property type="component" value="Unassembled WGS sequence"/>
</dbReference>
<dbReference type="HOGENOM" id="CLU_2892703_0_0_1"/>
<evidence type="ECO:0000313" key="2">
    <source>
        <dbReference type="EnsemblPlants" id="OB02G38420.1"/>
    </source>
</evidence>
<sequence>MPERRPGILRTPRFAATPEWGAGFMMPPPPPPGAAKTPQRWPSLPGTKEKKARFVALPDELIA</sequence>
<dbReference type="Gramene" id="OB02G38420.1">
    <property type="protein sequence ID" value="OB02G38420.1"/>
    <property type="gene ID" value="OB02G38420"/>
</dbReference>
<dbReference type="EnsemblPlants" id="OB02G38420.1">
    <property type="protein sequence ID" value="OB02G38420.1"/>
    <property type="gene ID" value="OB02G38420"/>
</dbReference>
<proteinExistence type="predicted"/>